<dbReference type="PROSITE" id="PS50903">
    <property type="entry name" value="RUBREDOXIN_LIKE"/>
    <property type="match status" value="1"/>
</dbReference>
<evidence type="ECO:0000256" key="2">
    <source>
        <dbReference type="ARBA" id="ARBA00022723"/>
    </source>
</evidence>
<dbReference type="Gene3D" id="2.20.28.10">
    <property type="match status" value="1"/>
</dbReference>
<proteinExistence type="predicted"/>
<evidence type="ECO:0000256" key="4">
    <source>
        <dbReference type="ARBA" id="ARBA00023004"/>
    </source>
</evidence>
<dbReference type="Pfam" id="PF03460">
    <property type="entry name" value="NIR_SIR_ferr"/>
    <property type="match status" value="1"/>
</dbReference>
<feature type="domain" description="Rubredoxin-like" evidence="5">
    <location>
        <begin position="434"/>
        <end position="484"/>
    </location>
</feature>
<sequence>MEKTEHIIKINLPGGIVSPGDLHEILCIAEKCKVKNVRFGNRQQLLFVVNDEYLDDLNDLFLVGDVAYEIDTDDYPNLVSSYVTEEIFPTSLWLTEGVYKDVLDGFNHQPKLKINIVDYYQNLIPFFTGNLNFIASETNNFWYLYIRFPKTNQMYCWPTLVYSEDIAEMSRVLEQFIDLNSEKKSFETQIIGEEIYHKVKNKFQFLSHTFEKPLVHTDFQLPYYEGLNRYSDNKSWLGIYRRNEEYSLDFLKEICEICLETRIGQLYTTSWKSIVIKNINNKDRVFWSDLLNKYRVNIRHAANELNWQTEDFSKEALRIKLDLVKAFEEADLRTYRLCFAIKTQPKTGLFSSIVVRKRNSKNANGEELYELLYTKDFNPNSKEYITYHEGVVYSELAPKLMEICEVYYTLRLNKKELQQKETQIKKTVETDKIFIAHQCKHCFTIYDERYGDLVNNIPVGVKFDSLENFSCPTCDAPKTDFEQIKLNKMLIG</sequence>
<dbReference type="SUPFAM" id="SSF57802">
    <property type="entry name" value="Rubredoxin-like"/>
    <property type="match status" value="1"/>
</dbReference>
<evidence type="ECO:0000313" key="7">
    <source>
        <dbReference type="Proteomes" id="UP001597546"/>
    </source>
</evidence>
<dbReference type="Pfam" id="PF00301">
    <property type="entry name" value="Rubredoxin"/>
    <property type="match status" value="1"/>
</dbReference>
<gene>
    <name evidence="6" type="ORF">ACFSSE_02575</name>
</gene>
<evidence type="ECO:0000259" key="5">
    <source>
        <dbReference type="PROSITE" id="PS50903"/>
    </source>
</evidence>
<comment type="caution">
    <text evidence="6">The sequence shown here is derived from an EMBL/GenBank/DDBJ whole genome shotgun (WGS) entry which is preliminary data.</text>
</comment>
<dbReference type="InterPro" id="IPR024934">
    <property type="entry name" value="Rubredoxin-like_dom"/>
</dbReference>
<dbReference type="EMBL" id="JBHULV010000008">
    <property type="protein sequence ID" value="MFD2730577.1"/>
    <property type="molecule type" value="Genomic_DNA"/>
</dbReference>
<keyword evidence="3" id="KW-0249">Electron transport</keyword>
<dbReference type="InterPro" id="IPR005117">
    <property type="entry name" value="NiRdtase/SiRdtase_haem-b_fer"/>
</dbReference>
<dbReference type="Proteomes" id="UP001597546">
    <property type="component" value="Unassembled WGS sequence"/>
</dbReference>
<evidence type="ECO:0000256" key="3">
    <source>
        <dbReference type="ARBA" id="ARBA00022982"/>
    </source>
</evidence>
<dbReference type="InterPro" id="IPR024935">
    <property type="entry name" value="Rubredoxin_dom"/>
</dbReference>
<keyword evidence="7" id="KW-1185">Reference proteome</keyword>
<dbReference type="CDD" id="cd00730">
    <property type="entry name" value="rubredoxin"/>
    <property type="match status" value="1"/>
</dbReference>
<organism evidence="6 7">
    <name type="scientific">Pedobacter alpinus</name>
    <dbReference type="NCBI Taxonomy" id="1590643"/>
    <lineage>
        <taxon>Bacteria</taxon>
        <taxon>Pseudomonadati</taxon>
        <taxon>Bacteroidota</taxon>
        <taxon>Sphingobacteriia</taxon>
        <taxon>Sphingobacteriales</taxon>
        <taxon>Sphingobacteriaceae</taxon>
        <taxon>Pedobacter</taxon>
    </lineage>
</organism>
<keyword evidence="2" id="KW-0479">Metal-binding</keyword>
<evidence type="ECO:0000256" key="1">
    <source>
        <dbReference type="ARBA" id="ARBA00022448"/>
    </source>
</evidence>
<name>A0ABW5TNL7_9SPHI</name>
<accession>A0ABW5TNL7</accession>
<reference evidence="7" key="1">
    <citation type="journal article" date="2019" name="Int. J. Syst. Evol. Microbiol.">
        <title>The Global Catalogue of Microorganisms (GCM) 10K type strain sequencing project: providing services to taxonomists for standard genome sequencing and annotation.</title>
        <authorList>
            <consortium name="The Broad Institute Genomics Platform"/>
            <consortium name="The Broad Institute Genome Sequencing Center for Infectious Disease"/>
            <person name="Wu L."/>
            <person name="Ma J."/>
        </authorList>
    </citation>
    <scope>NUCLEOTIDE SEQUENCE [LARGE SCALE GENOMIC DNA]</scope>
    <source>
        <strain evidence="7">KCTC 42456</strain>
    </source>
</reference>
<evidence type="ECO:0000313" key="6">
    <source>
        <dbReference type="EMBL" id="MFD2730577.1"/>
    </source>
</evidence>
<keyword evidence="1" id="KW-0813">Transport</keyword>
<protein>
    <submittedName>
        <fullName evidence="6">Rubredoxin</fullName>
    </submittedName>
</protein>
<dbReference type="RefSeq" id="WP_379040646.1">
    <property type="nucleotide sequence ID" value="NZ_JBHSKW010000005.1"/>
</dbReference>
<keyword evidence="4" id="KW-0408">Iron</keyword>